<dbReference type="Gene3D" id="3.30.160.170">
    <property type="entry name" value="FlaG-like"/>
    <property type="match status" value="1"/>
</dbReference>
<dbReference type="STRING" id="330214.NIDE2340"/>
<accession>D8PFL6</accession>
<gene>
    <name evidence="2" type="primary">flaG</name>
    <name evidence="2" type="ORF">NIDE2340</name>
</gene>
<dbReference type="OrthoDB" id="6388605at2"/>
<dbReference type="SUPFAM" id="SSF160214">
    <property type="entry name" value="FlaG-like"/>
    <property type="match status" value="1"/>
</dbReference>
<dbReference type="InterPro" id="IPR005186">
    <property type="entry name" value="FlaG"/>
</dbReference>
<dbReference type="PANTHER" id="PTHR37166">
    <property type="entry name" value="PROTEIN FLAG"/>
    <property type="match status" value="1"/>
</dbReference>
<keyword evidence="2" id="KW-0969">Cilium</keyword>
<keyword evidence="2" id="KW-0966">Cell projection</keyword>
<dbReference type="InterPro" id="IPR035924">
    <property type="entry name" value="FlaG-like_sf"/>
</dbReference>
<dbReference type="PANTHER" id="PTHR37166:SF1">
    <property type="entry name" value="PROTEIN FLAG"/>
    <property type="match status" value="1"/>
</dbReference>
<evidence type="ECO:0000313" key="3">
    <source>
        <dbReference type="Proteomes" id="UP000001660"/>
    </source>
</evidence>
<evidence type="ECO:0000256" key="1">
    <source>
        <dbReference type="SAM" id="MobiDB-lite"/>
    </source>
</evidence>
<keyword evidence="3" id="KW-1185">Reference proteome</keyword>
<name>D8PFL6_9BACT</name>
<reference evidence="2 3" key="1">
    <citation type="journal article" date="2010" name="Proc. Natl. Acad. Sci. U.S.A.">
        <title>A Nitrospira metagenome illuminates the physiology and evolution of globally important nitrite-oxidizing bacteria.</title>
        <authorList>
            <person name="Lucker S."/>
            <person name="Wagner M."/>
            <person name="Maixner F."/>
            <person name="Pelletier E."/>
            <person name="Koch H."/>
            <person name="Vacherie B."/>
            <person name="Rattei T."/>
            <person name="Sinninghe Damste J."/>
            <person name="Spieck E."/>
            <person name="Le Paslier D."/>
            <person name="Daims H."/>
        </authorList>
    </citation>
    <scope>NUCLEOTIDE SEQUENCE [LARGE SCALE GENOMIC DNA]</scope>
</reference>
<protein>
    <submittedName>
        <fullName evidence="2">Flagellar protein FlaG</fullName>
    </submittedName>
</protein>
<dbReference type="Pfam" id="PF03646">
    <property type="entry name" value="FlaG"/>
    <property type="match status" value="1"/>
</dbReference>
<feature type="region of interest" description="Disordered" evidence="1">
    <location>
        <begin position="1"/>
        <end position="49"/>
    </location>
</feature>
<dbReference type="KEGG" id="nde:NIDE2340"/>
<organism evidence="2 3">
    <name type="scientific">Nitrospira defluvii</name>
    <dbReference type="NCBI Taxonomy" id="330214"/>
    <lineage>
        <taxon>Bacteria</taxon>
        <taxon>Pseudomonadati</taxon>
        <taxon>Nitrospirota</taxon>
        <taxon>Nitrospiria</taxon>
        <taxon>Nitrospirales</taxon>
        <taxon>Nitrospiraceae</taxon>
        <taxon>Nitrospira</taxon>
    </lineage>
</organism>
<evidence type="ECO:0000313" key="2">
    <source>
        <dbReference type="EMBL" id="CBK42053.1"/>
    </source>
</evidence>
<dbReference type="HOGENOM" id="CLU_120910_4_2_0"/>
<dbReference type="eggNOG" id="COG1334">
    <property type="taxonomic scope" value="Bacteria"/>
</dbReference>
<keyword evidence="2" id="KW-0282">Flagellum</keyword>
<sequence length="119" mass="13157">MVHQVSNHKDLPAAATHASQSGPQHAVEKKVEAQLPEPEASTPEVKGKDLEQALSRVREVFQKADSRLEFTVDPDLDRVVVKVMDGESGTVIRQIPQQEVIDLAKRLETPTGLLLHHKV</sequence>
<proteinExistence type="predicted"/>
<dbReference type="EMBL" id="FP929003">
    <property type="protein sequence ID" value="CBK42053.1"/>
    <property type="molecule type" value="Genomic_DNA"/>
</dbReference>
<dbReference type="AlphaFoldDB" id="D8PFL6"/>
<dbReference type="Proteomes" id="UP000001660">
    <property type="component" value="Chromosome"/>
</dbReference>